<reference evidence="1 2" key="1">
    <citation type="journal article" date="2016" name="BMC Genomics">
        <title>Comparative genomics reveals Cyclospora cayetanensis possesses coccidia-like metabolism and invasion components but unique surface antigens.</title>
        <authorList>
            <person name="Liu S."/>
            <person name="Wang L."/>
            <person name="Zheng H."/>
            <person name="Xu Z."/>
            <person name="Roellig D.M."/>
            <person name="Li N."/>
            <person name="Frace M.A."/>
            <person name="Tang K."/>
            <person name="Arrowood M.J."/>
            <person name="Moss D.M."/>
            <person name="Zhang L."/>
            <person name="Feng Y."/>
            <person name="Xiao L."/>
        </authorList>
    </citation>
    <scope>NUCLEOTIDE SEQUENCE [LARGE SCALE GENOMIC DNA]</scope>
    <source>
        <strain evidence="1 2">CHN_HEN01</strain>
    </source>
</reference>
<dbReference type="VEuPathDB" id="ToxoDB:LOC34618068"/>
<dbReference type="InParanoid" id="A0A1D3D993"/>
<dbReference type="Proteomes" id="UP000095192">
    <property type="component" value="Unassembled WGS sequence"/>
</dbReference>
<dbReference type="EMBL" id="JROU02000216">
    <property type="protein sequence ID" value="OEH79999.1"/>
    <property type="molecule type" value="Genomic_DNA"/>
</dbReference>
<organism evidence="1 2">
    <name type="scientific">Cyclospora cayetanensis</name>
    <dbReference type="NCBI Taxonomy" id="88456"/>
    <lineage>
        <taxon>Eukaryota</taxon>
        <taxon>Sar</taxon>
        <taxon>Alveolata</taxon>
        <taxon>Apicomplexa</taxon>
        <taxon>Conoidasida</taxon>
        <taxon>Coccidia</taxon>
        <taxon>Eucoccidiorida</taxon>
        <taxon>Eimeriorina</taxon>
        <taxon>Eimeriidae</taxon>
        <taxon>Cyclospora</taxon>
    </lineage>
</organism>
<proteinExistence type="predicted"/>
<comment type="caution">
    <text evidence="1">The sequence shown here is derived from an EMBL/GenBank/DDBJ whole genome shotgun (WGS) entry which is preliminary data.</text>
</comment>
<accession>A0A1D3D993</accession>
<evidence type="ECO:0000313" key="2">
    <source>
        <dbReference type="Proteomes" id="UP000095192"/>
    </source>
</evidence>
<evidence type="ECO:0000313" key="1">
    <source>
        <dbReference type="EMBL" id="OEH79999.1"/>
    </source>
</evidence>
<keyword evidence="2" id="KW-1185">Reference proteome</keyword>
<dbReference type="VEuPathDB" id="ToxoDB:cyc_00983"/>
<sequence length="235" mass="26137">MNYNYVDYADLMSVWLHRPCAVAELGVMVTPECLSSAPEGSEAPPVSLLHPRLRLALARETTITHGPPPALSLEEVSAVAMAAYEAKTSEEAAAADPSRSRPRLSLVEAVENVLTIRLSTDDKVQRSLAGVARTLQILQRQHQQRLHEELPESPLLRRVLRFGSTFPSTALGRTHTPHPLRQKGLSMFLQIDPQLLLQQLHSLRWSERPAAYWKDPPSIIAVAVEPRVGTAFYMQ</sequence>
<dbReference type="AlphaFoldDB" id="A0A1D3D993"/>
<protein>
    <submittedName>
        <fullName evidence="1">Uncharacterized protein</fullName>
    </submittedName>
</protein>
<name>A0A1D3D993_9EIME</name>
<gene>
    <name evidence="1" type="ORF">cyc_00983</name>
</gene>